<gene>
    <name evidence="2" type="ORF">BDZ31_002776</name>
</gene>
<protein>
    <submittedName>
        <fullName evidence="2">Putative RNase H-like HicB family nuclease</fullName>
    </submittedName>
</protein>
<dbReference type="SUPFAM" id="SSF143100">
    <property type="entry name" value="TTHA1013/TTHA0281-like"/>
    <property type="match status" value="1"/>
</dbReference>
<comment type="caution">
    <text evidence="2">The sequence shown here is derived from an EMBL/GenBank/DDBJ whole genome shotgun (WGS) entry which is preliminary data.</text>
</comment>
<dbReference type="RefSeq" id="WP_183342914.1">
    <property type="nucleotide sequence ID" value="NZ_JACHNU010000003.1"/>
</dbReference>
<proteinExistence type="predicted"/>
<reference evidence="2 3" key="1">
    <citation type="submission" date="2020-08" db="EMBL/GenBank/DDBJ databases">
        <title>Genomic Encyclopedia of Archaeal and Bacterial Type Strains, Phase II (KMG-II): from individual species to whole genera.</title>
        <authorList>
            <person name="Goeker M."/>
        </authorList>
    </citation>
    <scope>NUCLEOTIDE SEQUENCE [LARGE SCALE GENOMIC DNA]</scope>
    <source>
        <strain evidence="2 3">DSM 23288</strain>
    </source>
</reference>
<dbReference type="Proteomes" id="UP000585272">
    <property type="component" value="Unassembled WGS sequence"/>
</dbReference>
<dbReference type="AlphaFoldDB" id="A0A840IDY0"/>
<dbReference type="Gene3D" id="3.30.160.250">
    <property type="match status" value="1"/>
</dbReference>
<sequence>MEQIREHYVEVLGYAVLIEEGERNCGAHVPDLPGCYGLARTVEEIVAQMEVGIPFHIEGLEADGDPVPPPTTTVEMLAA</sequence>
<keyword evidence="3" id="KW-1185">Reference proteome</keyword>
<feature type="domain" description="HicB-like antitoxin of toxin-antitoxin system" evidence="1">
    <location>
        <begin position="14"/>
        <end position="77"/>
    </location>
</feature>
<evidence type="ECO:0000313" key="2">
    <source>
        <dbReference type="EMBL" id="MBB4663187.1"/>
    </source>
</evidence>
<accession>A0A840IDY0</accession>
<dbReference type="EMBL" id="JACHNU010000003">
    <property type="protein sequence ID" value="MBB4663187.1"/>
    <property type="molecule type" value="Genomic_DNA"/>
</dbReference>
<organism evidence="2 3">
    <name type="scientific">Conexibacter arvalis</name>
    <dbReference type="NCBI Taxonomy" id="912552"/>
    <lineage>
        <taxon>Bacteria</taxon>
        <taxon>Bacillati</taxon>
        <taxon>Actinomycetota</taxon>
        <taxon>Thermoleophilia</taxon>
        <taxon>Solirubrobacterales</taxon>
        <taxon>Conexibacteraceae</taxon>
        <taxon>Conexibacter</taxon>
    </lineage>
</organism>
<evidence type="ECO:0000259" key="1">
    <source>
        <dbReference type="Pfam" id="PF15919"/>
    </source>
</evidence>
<dbReference type="Pfam" id="PF15919">
    <property type="entry name" value="HicB_lk_antitox"/>
    <property type="match status" value="1"/>
</dbReference>
<dbReference type="InterPro" id="IPR035069">
    <property type="entry name" value="TTHA1013/TTHA0281-like"/>
</dbReference>
<evidence type="ECO:0000313" key="3">
    <source>
        <dbReference type="Proteomes" id="UP000585272"/>
    </source>
</evidence>
<dbReference type="InterPro" id="IPR031807">
    <property type="entry name" value="HicB-like"/>
</dbReference>
<name>A0A840IDY0_9ACTN</name>